<evidence type="ECO:0000313" key="7">
    <source>
        <dbReference type="EMBL" id="NYS47050.1"/>
    </source>
</evidence>
<dbReference type="GO" id="GO:0042586">
    <property type="term" value="F:peptide deformylase activity"/>
    <property type="evidence" value="ECO:0007669"/>
    <property type="project" value="UniProtKB-EC"/>
</dbReference>
<keyword evidence="3 6" id="KW-0378">Hydrolase</keyword>
<dbReference type="InterPro" id="IPR036821">
    <property type="entry name" value="Peptide_deformylase_sf"/>
</dbReference>
<keyword evidence="2 6" id="KW-0479">Metal-binding</keyword>
<dbReference type="NCBIfam" id="TIGR00079">
    <property type="entry name" value="pept_deformyl"/>
    <property type="match status" value="1"/>
</dbReference>
<dbReference type="Pfam" id="PF01327">
    <property type="entry name" value="Pep_deformylase"/>
    <property type="match status" value="1"/>
</dbReference>
<keyword evidence="8" id="KW-1185">Reference proteome</keyword>
<feature type="active site" evidence="6">
    <location>
        <position position="156"/>
    </location>
</feature>
<dbReference type="InterPro" id="IPR023635">
    <property type="entry name" value="Peptide_deformylase"/>
</dbReference>
<evidence type="ECO:0000256" key="5">
    <source>
        <dbReference type="ARBA" id="ARBA00023004"/>
    </source>
</evidence>
<name>A0ABX2T1G3_9BACL</name>
<evidence type="ECO:0000313" key="8">
    <source>
        <dbReference type="Proteomes" id="UP000531840"/>
    </source>
</evidence>
<evidence type="ECO:0000256" key="3">
    <source>
        <dbReference type="ARBA" id="ARBA00022801"/>
    </source>
</evidence>
<keyword evidence="4 6" id="KW-0648">Protein biosynthesis</keyword>
<feature type="binding site" evidence="6">
    <location>
        <position position="155"/>
    </location>
    <ligand>
        <name>Fe cation</name>
        <dbReference type="ChEBI" id="CHEBI:24875"/>
    </ligand>
</feature>
<dbReference type="EMBL" id="JACBYF010000003">
    <property type="protein sequence ID" value="NYS47050.1"/>
    <property type="molecule type" value="Genomic_DNA"/>
</dbReference>
<keyword evidence="5 6" id="KW-0408">Iron</keyword>
<dbReference type="HAMAP" id="MF_00163">
    <property type="entry name" value="Pep_deformylase"/>
    <property type="match status" value="1"/>
</dbReference>
<dbReference type="Gene3D" id="3.90.45.10">
    <property type="entry name" value="Peptide deformylase"/>
    <property type="match status" value="1"/>
</dbReference>
<dbReference type="PANTHER" id="PTHR10458">
    <property type="entry name" value="PEPTIDE DEFORMYLASE"/>
    <property type="match status" value="1"/>
</dbReference>
<dbReference type="Proteomes" id="UP000531840">
    <property type="component" value="Unassembled WGS sequence"/>
</dbReference>
<feature type="binding site" evidence="6">
    <location>
        <position position="159"/>
    </location>
    <ligand>
        <name>Fe cation</name>
        <dbReference type="ChEBI" id="CHEBI:24875"/>
    </ligand>
</feature>
<dbReference type="CDD" id="cd00487">
    <property type="entry name" value="Pep_deformylase"/>
    <property type="match status" value="1"/>
</dbReference>
<comment type="cofactor">
    <cofactor evidence="6">
        <name>Fe(2+)</name>
        <dbReference type="ChEBI" id="CHEBI:29033"/>
    </cofactor>
    <text evidence="6">Binds 1 Fe(2+) ion.</text>
</comment>
<evidence type="ECO:0000256" key="6">
    <source>
        <dbReference type="HAMAP-Rule" id="MF_00163"/>
    </source>
</evidence>
<comment type="similarity">
    <text evidence="1 6">Belongs to the polypeptide deformylase family.</text>
</comment>
<dbReference type="PIRSF" id="PIRSF004749">
    <property type="entry name" value="Pep_def"/>
    <property type="match status" value="1"/>
</dbReference>
<reference evidence="7 8" key="1">
    <citation type="submission" date="2020-07" db="EMBL/GenBank/DDBJ databases">
        <title>MOT database genomes.</title>
        <authorList>
            <person name="Joseph S."/>
            <person name="Aduse-Opoku J."/>
            <person name="Hashim A."/>
            <person name="Wade W."/>
            <person name="Curtis M."/>
        </authorList>
    </citation>
    <scope>NUCLEOTIDE SEQUENCE [LARGE SCALE GENOMIC DNA]</scope>
    <source>
        <strain evidence="7 8">CIP 106318</strain>
    </source>
</reference>
<dbReference type="RefSeq" id="WP_179940515.1">
    <property type="nucleotide sequence ID" value="NZ_JACBYF010000003.1"/>
</dbReference>
<evidence type="ECO:0000256" key="1">
    <source>
        <dbReference type="ARBA" id="ARBA00010759"/>
    </source>
</evidence>
<dbReference type="PANTHER" id="PTHR10458:SF8">
    <property type="entry name" value="PEPTIDE DEFORMYLASE 2"/>
    <property type="match status" value="1"/>
</dbReference>
<organism evidence="7 8">
    <name type="scientific">Gemelliphila palaticanis</name>
    <dbReference type="NCBI Taxonomy" id="81950"/>
    <lineage>
        <taxon>Bacteria</taxon>
        <taxon>Bacillati</taxon>
        <taxon>Bacillota</taxon>
        <taxon>Bacilli</taxon>
        <taxon>Bacillales</taxon>
        <taxon>Gemellaceae</taxon>
        <taxon>Gemelliphila</taxon>
    </lineage>
</organism>
<comment type="function">
    <text evidence="6">Removes the formyl group from the N-terminal Met of newly synthesized proteins. Requires at least a dipeptide for an efficient rate of reaction. N-terminal L-methionine is a prerequisite for activity but the enzyme has broad specificity at other positions.</text>
</comment>
<dbReference type="SUPFAM" id="SSF56420">
    <property type="entry name" value="Peptide deformylase"/>
    <property type="match status" value="1"/>
</dbReference>
<evidence type="ECO:0000256" key="2">
    <source>
        <dbReference type="ARBA" id="ARBA00022723"/>
    </source>
</evidence>
<dbReference type="EC" id="3.5.1.88" evidence="6"/>
<gene>
    <name evidence="6" type="primary">def</name>
    <name evidence="7" type="ORF">HZY85_02435</name>
</gene>
<evidence type="ECO:0000256" key="4">
    <source>
        <dbReference type="ARBA" id="ARBA00022917"/>
    </source>
</evidence>
<feature type="binding site" evidence="6">
    <location>
        <position position="112"/>
    </location>
    <ligand>
        <name>Fe cation</name>
        <dbReference type="ChEBI" id="CHEBI:24875"/>
    </ligand>
</feature>
<comment type="caution">
    <text evidence="7">The sequence shown here is derived from an EMBL/GenBank/DDBJ whole genome shotgun (WGS) entry which is preliminary data.</text>
</comment>
<proteinExistence type="inferred from homology"/>
<dbReference type="PRINTS" id="PR01576">
    <property type="entry name" value="PDEFORMYLASE"/>
</dbReference>
<accession>A0ABX2T1G3</accession>
<comment type="catalytic activity">
    <reaction evidence="6">
        <text>N-terminal N-formyl-L-methionyl-[peptide] + H2O = N-terminal L-methionyl-[peptide] + formate</text>
        <dbReference type="Rhea" id="RHEA:24420"/>
        <dbReference type="Rhea" id="RHEA-COMP:10639"/>
        <dbReference type="Rhea" id="RHEA-COMP:10640"/>
        <dbReference type="ChEBI" id="CHEBI:15377"/>
        <dbReference type="ChEBI" id="CHEBI:15740"/>
        <dbReference type="ChEBI" id="CHEBI:49298"/>
        <dbReference type="ChEBI" id="CHEBI:64731"/>
        <dbReference type="EC" id="3.5.1.88"/>
    </reaction>
</comment>
<sequence length="184" mass="21015">MINKKNIIIDPHDTLRARAEEVKSPISNEDKEILKKLLEYVIMSQDDELCEKYDLKPGIGLAAPQINVSKRMIAVHIPDEENPKNTVSYALYNPKIISHSAQKCYLAGGEGCLSVEEDIKGYVPRYSRIKVVGYNENDEKVTLNLTDLPAICFQHEIDHLNGILFYDHINKENPFDVPEDYEKL</sequence>
<protein>
    <recommendedName>
        <fullName evidence="6">Peptide deformylase</fullName>
        <shortName evidence="6">PDF</shortName>
        <ecNumber evidence="6">3.5.1.88</ecNumber>
    </recommendedName>
    <alternativeName>
        <fullName evidence="6">Polypeptide deformylase</fullName>
    </alternativeName>
</protein>